<keyword evidence="2" id="KW-1185">Reference proteome</keyword>
<dbReference type="EMBL" id="FQXJ01000010">
    <property type="protein sequence ID" value="SHI19097.1"/>
    <property type="molecule type" value="Genomic_DNA"/>
</dbReference>
<protein>
    <submittedName>
        <fullName evidence="1">Uncharacterized protein</fullName>
    </submittedName>
</protein>
<proteinExistence type="predicted"/>
<name>A0A1M5Z4A9_9FIRM</name>
<gene>
    <name evidence="1" type="ORF">SAMN02746098_02912</name>
</gene>
<organism evidence="1 2">
    <name type="scientific">Desulfosporosinus lacus DSM 15449</name>
    <dbReference type="NCBI Taxonomy" id="1121420"/>
    <lineage>
        <taxon>Bacteria</taxon>
        <taxon>Bacillati</taxon>
        <taxon>Bacillota</taxon>
        <taxon>Clostridia</taxon>
        <taxon>Eubacteriales</taxon>
        <taxon>Desulfitobacteriaceae</taxon>
        <taxon>Desulfosporosinus</taxon>
    </lineage>
</organism>
<sequence>MDEPSTERTPLVIAAEINKIKQEMYEERCTACCQTIADAFQELLETLGQLARLDPAVKEKCSKDASQLVEYMVERLKEWPPVPKTNMRTVETYATHERW</sequence>
<evidence type="ECO:0000313" key="2">
    <source>
        <dbReference type="Proteomes" id="UP000183954"/>
    </source>
</evidence>
<reference evidence="2" key="1">
    <citation type="submission" date="2016-11" db="EMBL/GenBank/DDBJ databases">
        <authorList>
            <person name="Varghese N."/>
            <person name="Submissions S."/>
        </authorList>
    </citation>
    <scope>NUCLEOTIDE SEQUENCE [LARGE SCALE GENOMIC DNA]</scope>
    <source>
        <strain evidence="2">DSM 15449</strain>
    </source>
</reference>
<accession>A0A1M5Z4A9</accession>
<dbReference type="STRING" id="1121420.SAMN02746098_02912"/>
<dbReference type="AlphaFoldDB" id="A0A1M5Z4A9"/>
<dbReference type="Proteomes" id="UP000183954">
    <property type="component" value="Unassembled WGS sequence"/>
</dbReference>
<evidence type="ECO:0000313" key="1">
    <source>
        <dbReference type="EMBL" id="SHI19097.1"/>
    </source>
</evidence>